<gene>
    <name evidence="2" type="ORF">MGWOODY_Hyp1776</name>
</gene>
<sequence length="147" mass="15642">MNLFAKICTLPVAAALVSQIAVAGPLSVEVNKTIPVHLRSAAASVVLGNQTIADVAVHDEKLIFITGKTFGTTNLLIFDKSGRQIYSTDILVVANEANVVTINRSGSNYTYDCAPTCRSTLSVGDAPEHFEQYIDQQTGVKALSDSN</sequence>
<dbReference type="EMBL" id="CZQD01000001">
    <property type="protein sequence ID" value="CUS55529.1"/>
    <property type="molecule type" value="Genomic_DNA"/>
</dbReference>
<proteinExistence type="predicted"/>
<name>A0A160TZW9_9ZZZZ</name>
<protein>
    <submittedName>
        <fullName evidence="2">Similar to secretin RcpA/CpaC, associated with Flp pilus assembly</fullName>
    </submittedName>
</protein>
<dbReference type="InterPro" id="IPR032789">
    <property type="entry name" value="T2SS-T3SS_pil_N"/>
</dbReference>
<evidence type="ECO:0000313" key="2">
    <source>
        <dbReference type="EMBL" id="CUS55529.1"/>
    </source>
</evidence>
<dbReference type="Pfam" id="PF13629">
    <property type="entry name" value="T2SS-T3SS_pil_N"/>
    <property type="match status" value="1"/>
</dbReference>
<reference evidence="2" key="1">
    <citation type="submission" date="2015-10" db="EMBL/GenBank/DDBJ databases">
        <authorList>
            <person name="Gilbert D.G."/>
        </authorList>
    </citation>
    <scope>NUCLEOTIDE SEQUENCE</scope>
</reference>
<organism evidence="2">
    <name type="scientific">hydrothermal vent metagenome</name>
    <dbReference type="NCBI Taxonomy" id="652676"/>
    <lineage>
        <taxon>unclassified sequences</taxon>
        <taxon>metagenomes</taxon>
        <taxon>ecological metagenomes</taxon>
    </lineage>
</organism>
<feature type="domain" description="Pilus formation protein N-terminal" evidence="1">
    <location>
        <begin position="24"/>
        <end position="92"/>
    </location>
</feature>
<accession>A0A160TZW9</accession>
<dbReference type="AlphaFoldDB" id="A0A160TZW9"/>
<evidence type="ECO:0000259" key="1">
    <source>
        <dbReference type="Pfam" id="PF13629"/>
    </source>
</evidence>